<dbReference type="InterPro" id="IPR029068">
    <property type="entry name" value="Glyas_Bleomycin-R_OHBP_Dase"/>
</dbReference>
<evidence type="ECO:0000313" key="2">
    <source>
        <dbReference type="EMBL" id="ORL47070.1"/>
    </source>
</evidence>
<sequence length="129" mass="14372">MKNENPVVWFEIYVNDMSRAQKFYEFVFSIKLADIPMPDMNTPMKMLFFPGDMESKNRATGALVQVEGIEAGGNSTLVYFYSDDCSVEEAKIEAAGGSVFRPKMSIGEYGFIVLATDTEGNMIGIHSMN</sequence>
<dbReference type="Proteomes" id="UP000192746">
    <property type="component" value="Unassembled WGS sequence"/>
</dbReference>
<dbReference type="PANTHER" id="PTHR33993">
    <property type="entry name" value="GLYOXALASE-RELATED"/>
    <property type="match status" value="1"/>
</dbReference>
<gene>
    <name evidence="2" type="ORF">IIF7_03601</name>
</gene>
<reference evidence="2 3" key="1">
    <citation type="submission" date="2013-04" db="EMBL/GenBank/DDBJ databases">
        <title>Zunongwangia sp. 22II14-10F7 Genome Sequencing.</title>
        <authorList>
            <person name="Lai Q."/>
            <person name="Shao Z."/>
        </authorList>
    </citation>
    <scope>NUCLEOTIDE SEQUENCE [LARGE SCALE GENOMIC DNA]</scope>
    <source>
        <strain evidence="2 3">22II14-10F7</strain>
    </source>
</reference>
<dbReference type="PROSITE" id="PS51819">
    <property type="entry name" value="VOC"/>
    <property type="match status" value="1"/>
</dbReference>
<organism evidence="2 3">
    <name type="scientific">Zunongwangia atlantica 22II14-10F7</name>
    <dbReference type="NCBI Taxonomy" id="1185767"/>
    <lineage>
        <taxon>Bacteria</taxon>
        <taxon>Pseudomonadati</taxon>
        <taxon>Bacteroidota</taxon>
        <taxon>Flavobacteriia</taxon>
        <taxon>Flavobacteriales</taxon>
        <taxon>Flavobacteriaceae</taxon>
        <taxon>Zunongwangia</taxon>
    </lineage>
</organism>
<dbReference type="RefSeq" id="WP_084840302.1">
    <property type="nucleotide sequence ID" value="NZ_ARYN01000002.1"/>
</dbReference>
<dbReference type="OrthoDB" id="9804235at2"/>
<dbReference type="InterPro" id="IPR052164">
    <property type="entry name" value="Anthracycline_SecMetBiosynth"/>
</dbReference>
<dbReference type="Gene3D" id="3.10.180.10">
    <property type="entry name" value="2,3-Dihydroxybiphenyl 1,2-Dioxygenase, domain 1"/>
    <property type="match status" value="1"/>
</dbReference>
<comment type="caution">
    <text evidence="2">The sequence shown here is derived from an EMBL/GenBank/DDBJ whole genome shotgun (WGS) entry which is preliminary data.</text>
</comment>
<dbReference type="EMBL" id="ARYN01000002">
    <property type="protein sequence ID" value="ORL47070.1"/>
    <property type="molecule type" value="Genomic_DNA"/>
</dbReference>
<proteinExistence type="predicted"/>
<dbReference type="InterPro" id="IPR037523">
    <property type="entry name" value="VOC_core"/>
</dbReference>
<protein>
    <recommendedName>
        <fullName evidence="1">VOC domain-containing protein</fullName>
    </recommendedName>
</protein>
<dbReference type="CDD" id="cd07247">
    <property type="entry name" value="SgaA_N_like"/>
    <property type="match status" value="1"/>
</dbReference>
<evidence type="ECO:0000259" key="1">
    <source>
        <dbReference type="PROSITE" id="PS51819"/>
    </source>
</evidence>
<feature type="domain" description="VOC" evidence="1">
    <location>
        <begin position="6"/>
        <end position="128"/>
    </location>
</feature>
<evidence type="ECO:0000313" key="3">
    <source>
        <dbReference type="Proteomes" id="UP000192746"/>
    </source>
</evidence>
<dbReference type="AlphaFoldDB" id="A0A1Y1T7P3"/>
<dbReference type="SUPFAM" id="SSF54593">
    <property type="entry name" value="Glyoxalase/Bleomycin resistance protein/Dihydroxybiphenyl dioxygenase"/>
    <property type="match status" value="1"/>
</dbReference>
<dbReference type="STRING" id="1185767.IIF7_03601"/>
<accession>A0A1Y1T7P3</accession>
<dbReference type="PANTHER" id="PTHR33993:SF2">
    <property type="entry name" value="VOC DOMAIN-CONTAINING PROTEIN"/>
    <property type="match status" value="1"/>
</dbReference>
<name>A0A1Y1T7P3_9FLAO</name>
<keyword evidence="3" id="KW-1185">Reference proteome</keyword>